<reference evidence="2 3" key="1">
    <citation type="journal article" date="2017" name="Int. J. Syst. Evol. Microbiol.">
        <title>Roseitalea porphyridii gen. nov., sp. nov., isolated from a red alga, and reclassification of Hoeflea suaedae Chung et al. 2013 as Pseudohoeflea suaedae gen. nov., comb. nov.</title>
        <authorList>
            <person name="Hyeon J.W."/>
            <person name="Jeong S.E."/>
            <person name="Baek K."/>
            <person name="Jeon C.O."/>
        </authorList>
    </citation>
    <scope>NUCLEOTIDE SEQUENCE [LARGE SCALE GENOMIC DNA]</scope>
    <source>
        <strain evidence="2 3">MA7-20</strain>
    </source>
</reference>
<feature type="signal peptide" evidence="1">
    <location>
        <begin position="1"/>
        <end position="23"/>
    </location>
</feature>
<accession>A0A4P6V288</accession>
<gene>
    <name evidence="2" type="ORF">E0E05_12145</name>
</gene>
<evidence type="ECO:0000313" key="2">
    <source>
        <dbReference type="EMBL" id="QBK31285.1"/>
    </source>
</evidence>
<keyword evidence="1" id="KW-0732">Signal</keyword>
<dbReference type="RefSeq" id="WP_131616953.1">
    <property type="nucleotide sequence ID" value="NZ_CP036532.1"/>
</dbReference>
<dbReference type="GeneID" id="90768051"/>
<dbReference type="KEGG" id="rpod:E0E05_12145"/>
<dbReference type="OrthoDB" id="9867962at2"/>
<evidence type="ECO:0000256" key="1">
    <source>
        <dbReference type="SAM" id="SignalP"/>
    </source>
</evidence>
<dbReference type="AlphaFoldDB" id="A0A4P6V288"/>
<organism evidence="2 3">
    <name type="scientific">Roseitalea porphyridii</name>
    <dbReference type="NCBI Taxonomy" id="1852022"/>
    <lineage>
        <taxon>Bacteria</taxon>
        <taxon>Pseudomonadati</taxon>
        <taxon>Pseudomonadota</taxon>
        <taxon>Alphaproteobacteria</taxon>
        <taxon>Hyphomicrobiales</taxon>
        <taxon>Ahrensiaceae</taxon>
        <taxon>Roseitalea</taxon>
    </lineage>
</organism>
<evidence type="ECO:0000313" key="3">
    <source>
        <dbReference type="Proteomes" id="UP000293719"/>
    </source>
</evidence>
<name>A0A4P6V288_9HYPH</name>
<feature type="chain" id="PRO_5020495449" evidence="1">
    <location>
        <begin position="24"/>
        <end position="150"/>
    </location>
</feature>
<keyword evidence="3" id="KW-1185">Reference proteome</keyword>
<proteinExistence type="predicted"/>
<dbReference type="Proteomes" id="UP000293719">
    <property type="component" value="Chromosome"/>
</dbReference>
<dbReference type="EMBL" id="CP036532">
    <property type="protein sequence ID" value="QBK31285.1"/>
    <property type="molecule type" value="Genomic_DNA"/>
</dbReference>
<sequence length="150" mass="15987">MRLAKTVIALIALGMTAMPAAFAQGVSESSIIGADVTINEVSRDVSEIGLDGLLENAEDTADRIRLVTDPEEVTIIQLGERRTAITEEIEQFMRDHQPVLADLRNAVQINAVLFEILNAKGIGAPEVLAADVGEDNAITVYAFATQAPGN</sequence>
<protein>
    <submittedName>
        <fullName evidence="2">Uncharacterized protein</fullName>
    </submittedName>
</protein>